<evidence type="ECO:0000256" key="14">
    <source>
        <dbReference type="SAM" id="MobiDB-lite"/>
    </source>
</evidence>
<name>A0A8J2WG93_9CRUS</name>
<evidence type="ECO:0000313" key="18">
    <source>
        <dbReference type="Proteomes" id="UP000789390"/>
    </source>
</evidence>
<proteinExistence type="predicted"/>
<keyword evidence="7" id="KW-0677">Repeat</keyword>
<evidence type="ECO:0000256" key="9">
    <source>
        <dbReference type="ARBA" id="ARBA00022989"/>
    </source>
</evidence>
<dbReference type="SUPFAM" id="SSF48403">
    <property type="entry name" value="Ankyrin repeat"/>
    <property type="match status" value="1"/>
</dbReference>
<evidence type="ECO:0000256" key="5">
    <source>
        <dbReference type="ARBA" id="ARBA00022673"/>
    </source>
</evidence>
<dbReference type="PROSITE" id="PS50297">
    <property type="entry name" value="ANK_REP_REGION"/>
    <property type="match status" value="1"/>
</dbReference>
<evidence type="ECO:0000256" key="13">
    <source>
        <dbReference type="PROSITE-ProRule" id="PRU00023"/>
    </source>
</evidence>
<feature type="transmembrane region" description="Helical" evidence="15">
    <location>
        <begin position="406"/>
        <end position="427"/>
    </location>
</feature>
<feature type="repeat" description="ANK" evidence="13">
    <location>
        <begin position="177"/>
        <end position="203"/>
    </location>
</feature>
<keyword evidence="11 15" id="KW-0472">Membrane</keyword>
<keyword evidence="4" id="KW-0109">Calcium transport</keyword>
<feature type="repeat" description="ANK" evidence="13">
    <location>
        <begin position="245"/>
        <end position="277"/>
    </location>
</feature>
<evidence type="ECO:0000256" key="8">
    <source>
        <dbReference type="ARBA" id="ARBA00022837"/>
    </source>
</evidence>
<feature type="transmembrane region" description="Helical" evidence="15">
    <location>
        <begin position="653"/>
        <end position="675"/>
    </location>
</feature>
<evidence type="ECO:0000256" key="7">
    <source>
        <dbReference type="ARBA" id="ARBA00022737"/>
    </source>
</evidence>
<dbReference type="AlphaFoldDB" id="A0A8J2WG93"/>
<keyword evidence="9 15" id="KW-1133">Transmembrane helix</keyword>
<keyword evidence="13" id="KW-0040">ANK repeat</keyword>
<keyword evidence="2" id="KW-0813">Transport</keyword>
<feature type="region of interest" description="Disordered" evidence="14">
    <location>
        <begin position="445"/>
        <end position="466"/>
    </location>
</feature>
<keyword evidence="18" id="KW-1185">Reference proteome</keyword>
<keyword evidence="5" id="KW-0107">Calcium channel</keyword>
<organism evidence="17 18">
    <name type="scientific">Daphnia galeata</name>
    <dbReference type="NCBI Taxonomy" id="27404"/>
    <lineage>
        <taxon>Eukaryota</taxon>
        <taxon>Metazoa</taxon>
        <taxon>Ecdysozoa</taxon>
        <taxon>Arthropoda</taxon>
        <taxon>Crustacea</taxon>
        <taxon>Branchiopoda</taxon>
        <taxon>Diplostraca</taxon>
        <taxon>Cladocera</taxon>
        <taxon>Anomopoda</taxon>
        <taxon>Daphniidae</taxon>
        <taxon>Daphnia</taxon>
    </lineage>
</organism>
<keyword evidence="10" id="KW-0406">Ion transport</keyword>
<dbReference type="PANTHER" id="PTHR10582">
    <property type="entry name" value="TRANSIENT RECEPTOR POTENTIAL ION CHANNEL PROTEIN"/>
    <property type="match status" value="1"/>
</dbReference>
<reference evidence="17" key="1">
    <citation type="submission" date="2021-11" db="EMBL/GenBank/DDBJ databases">
        <authorList>
            <person name="Schell T."/>
        </authorList>
    </citation>
    <scope>NUCLEOTIDE SEQUENCE</scope>
    <source>
        <strain evidence="17">M5</strain>
    </source>
</reference>
<dbReference type="Proteomes" id="UP000789390">
    <property type="component" value="Unassembled WGS sequence"/>
</dbReference>
<keyword evidence="3" id="KW-1003">Cell membrane</keyword>
<dbReference type="Gene3D" id="1.25.40.20">
    <property type="entry name" value="Ankyrin repeat-containing domain"/>
    <property type="match status" value="1"/>
</dbReference>
<sequence>MGNASSNVTSGIKKQAEGAASSTCYKLVDLKGGGLLIELMKKASKTKDFTEVDKTIVEMVEPCLYNKGQGKMVHIAHLVLLRNRGRAKTKLLPCLKEVEDPYKFDIEKYVADNFSNDKDPTHYREVCWDLDQRGGVGETVMHLCMLSATSIHADLAKRLLKFYPKLILDIYLDEEYYGENVLHIAIVNEDPAMVKYLLDNGVNYQDRCCGNFMSPEDQKASRYDSLTSEVVLNDQTTNYDGYVYWGEYPLAFAACLGQEECYRLVLAKGADPNGQDTNGNTVLHMLVIYDKIAMFDMAHELGSLLAVRNRLGLTPLTLAAKLARRDMFFHILKIQREVYWQLANVTCSAYALPQLDTIDSATGGIDKDSVLNLVVFGDSEAHLELMDDVVIDLLHAKWNTFIKFRFYRCFLLFALYFAISLICFTVRPGPPVRLRDEITTTPSYTTTPTEMTWSSSPFSSSEMPLSSTTNWPMENETIDPTAYDNLNITIITEPITTIRLETTVPITSPSPRPTKIPMGSSMSPRLRYAEEDACILQHYDSTIQGYARMGGEIGVLIGVALYLAAAAREAHFLGRKMFFENLATAPSRVLFLISCFFVIAMVFLRWFCLRAEEDIVAVLVMLSTAPYFLFFCRGFKKVGPFVVMIYRMIMGDLLRFVAIYVVFVMGFSQAYYIVFLTHPPNREHAENPMPTPVDSVMMMFLMSLNNFGSTYEAFARTEHETVAKILFVVYMAIVGILLINMLIAMMGNTYTKIAETRNEWQRQWARIVLVVERGVDPKSRLENQVLYSQPMVDGRRAFMLRQQQSDEDMEEIKELDDIRNTHKRSVARRAAKLAEAQAAAKAGTNGSKCSTTPVINQNVNLSITKNQF</sequence>
<keyword evidence="8" id="KW-0106">Calcium</keyword>
<accession>A0A8J2WG93</accession>
<evidence type="ECO:0000256" key="6">
    <source>
        <dbReference type="ARBA" id="ARBA00022692"/>
    </source>
</evidence>
<evidence type="ECO:0000256" key="4">
    <source>
        <dbReference type="ARBA" id="ARBA00022568"/>
    </source>
</evidence>
<gene>
    <name evidence="17" type="ORF">DGAL_LOCUS2643</name>
</gene>
<evidence type="ECO:0000256" key="1">
    <source>
        <dbReference type="ARBA" id="ARBA00004651"/>
    </source>
</evidence>
<comment type="subcellular location">
    <subcellularLocation>
        <location evidence="1">Cell membrane</location>
        <topology evidence="1">Multi-pass membrane protein</topology>
    </subcellularLocation>
</comment>
<dbReference type="GO" id="GO:0005886">
    <property type="term" value="C:plasma membrane"/>
    <property type="evidence" value="ECO:0007669"/>
    <property type="project" value="UniProtKB-SubCell"/>
</dbReference>
<evidence type="ECO:0000256" key="3">
    <source>
        <dbReference type="ARBA" id="ARBA00022475"/>
    </source>
</evidence>
<evidence type="ECO:0000256" key="11">
    <source>
        <dbReference type="ARBA" id="ARBA00023136"/>
    </source>
</evidence>
<evidence type="ECO:0000256" key="15">
    <source>
        <dbReference type="SAM" id="Phobius"/>
    </source>
</evidence>
<feature type="transmembrane region" description="Helical" evidence="15">
    <location>
        <begin position="589"/>
        <end position="609"/>
    </location>
</feature>
<dbReference type="PANTHER" id="PTHR10582:SF28">
    <property type="entry name" value="NANCHUNG, ISOFORM B"/>
    <property type="match status" value="1"/>
</dbReference>
<dbReference type="GO" id="GO:0005262">
    <property type="term" value="F:calcium channel activity"/>
    <property type="evidence" value="ECO:0007669"/>
    <property type="project" value="UniProtKB-KW"/>
</dbReference>
<feature type="transmembrane region" description="Helical" evidence="15">
    <location>
        <begin position="546"/>
        <end position="568"/>
    </location>
</feature>
<comment type="caution">
    <text evidence="17">The sequence shown here is derived from an EMBL/GenBank/DDBJ whole genome shotgun (WGS) entry which is preliminary data.</text>
</comment>
<dbReference type="InterPro" id="IPR005821">
    <property type="entry name" value="Ion_trans_dom"/>
</dbReference>
<dbReference type="OrthoDB" id="533508at2759"/>
<keyword evidence="6 15" id="KW-0812">Transmembrane</keyword>
<dbReference type="PROSITE" id="PS50088">
    <property type="entry name" value="ANK_REPEAT"/>
    <property type="match status" value="2"/>
</dbReference>
<dbReference type="EMBL" id="CAKKLH010000035">
    <property type="protein sequence ID" value="CAH0100413.1"/>
    <property type="molecule type" value="Genomic_DNA"/>
</dbReference>
<dbReference type="Pfam" id="PF00520">
    <property type="entry name" value="Ion_trans"/>
    <property type="match status" value="1"/>
</dbReference>
<dbReference type="GO" id="GO:0034703">
    <property type="term" value="C:cation channel complex"/>
    <property type="evidence" value="ECO:0007669"/>
    <property type="project" value="UniProtKB-ARBA"/>
</dbReference>
<feature type="transmembrane region" description="Helical" evidence="15">
    <location>
        <begin position="615"/>
        <end position="632"/>
    </location>
</feature>
<dbReference type="SMART" id="SM00248">
    <property type="entry name" value="ANK"/>
    <property type="match status" value="5"/>
</dbReference>
<dbReference type="GO" id="GO:0098703">
    <property type="term" value="P:calcium ion import across plasma membrane"/>
    <property type="evidence" value="ECO:0007669"/>
    <property type="project" value="TreeGrafter"/>
</dbReference>
<feature type="domain" description="Ion transport" evidence="16">
    <location>
        <begin position="590"/>
        <end position="756"/>
    </location>
</feature>
<feature type="transmembrane region" description="Helical" evidence="15">
    <location>
        <begin position="726"/>
        <end position="747"/>
    </location>
</feature>
<evidence type="ECO:0000259" key="16">
    <source>
        <dbReference type="Pfam" id="PF00520"/>
    </source>
</evidence>
<dbReference type="FunFam" id="1.25.40.20:FF:000181">
    <property type="entry name" value="Nanchung, isoform A"/>
    <property type="match status" value="1"/>
</dbReference>
<evidence type="ECO:0000313" key="17">
    <source>
        <dbReference type="EMBL" id="CAH0100413.1"/>
    </source>
</evidence>
<protein>
    <recommendedName>
        <fullName evidence="16">Ion transport domain-containing protein</fullName>
    </recommendedName>
</protein>
<dbReference type="Pfam" id="PF13606">
    <property type="entry name" value="Ank_3"/>
    <property type="match status" value="1"/>
</dbReference>
<evidence type="ECO:0000256" key="10">
    <source>
        <dbReference type="ARBA" id="ARBA00023065"/>
    </source>
</evidence>
<evidence type="ECO:0000256" key="2">
    <source>
        <dbReference type="ARBA" id="ARBA00022448"/>
    </source>
</evidence>
<dbReference type="InterPro" id="IPR036770">
    <property type="entry name" value="Ankyrin_rpt-contain_sf"/>
</dbReference>
<dbReference type="InterPro" id="IPR002110">
    <property type="entry name" value="Ankyrin_rpt"/>
</dbReference>
<evidence type="ECO:0000256" key="12">
    <source>
        <dbReference type="ARBA" id="ARBA00023303"/>
    </source>
</evidence>
<keyword evidence="12" id="KW-0407">Ion channel</keyword>
<dbReference type="InterPro" id="IPR024862">
    <property type="entry name" value="TRPV"/>
</dbReference>